<comment type="caution">
    <text evidence="2">The sequence shown here is derived from an EMBL/GenBank/DDBJ whole genome shotgun (WGS) entry which is preliminary data.</text>
</comment>
<feature type="compositionally biased region" description="Basic and acidic residues" evidence="1">
    <location>
        <begin position="186"/>
        <end position="197"/>
    </location>
</feature>
<reference evidence="3" key="1">
    <citation type="journal article" date="2019" name="Int. J. Syst. Evol. Microbiol.">
        <title>The Global Catalogue of Microorganisms (GCM) 10K type strain sequencing project: providing services to taxonomists for standard genome sequencing and annotation.</title>
        <authorList>
            <consortium name="The Broad Institute Genomics Platform"/>
            <consortium name="The Broad Institute Genome Sequencing Center for Infectious Disease"/>
            <person name="Wu L."/>
            <person name="Ma J."/>
        </authorList>
    </citation>
    <scope>NUCLEOTIDE SEQUENCE [LARGE SCALE GENOMIC DNA]</scope>
    <source>
        <strain evidence="3">JCM 32148</strain>
    </source>
</reference>
<evidence type="ECO:0000256" key="1">
    <source>
        <dbReference type="SAM" id="MobiDB-lite"/>
    </source>
</evidence>
<evidence type="ECO:0000313" key="2">
    <source>
        <dbReference type="EMBL" id="MFD0788160.1"/>
    </source>
</evidence>
<feature type="region of interest" description="Disordered" evidence="1">
    <location>
        <begin position="186"/>
        <end position="214"/>
    </location>
</feature>
<feature type="compositionally biased region" description="Polar residues" evidence="1">
    <location>
        <begin position="198"/>
        <end position="214"/>
    </location>
</feature>
<keyword evidence="3" id="KW-1185">Reference proteome</keyword>
<dbReference type="InterPro" id="IPR013320">
    <property type="entry name" value="ConA-like_dom_sf"/>
</dbReference>
<gene>
    <name evidence="2" type="ORF">ACFQZ8_29975</name>
</gene>
<proteinExistence type="predicted"/>
<dbReference type="SUPFAM" id="SSF49899">
    <property type="entry name" value="Concanavalin A-like lectins/glucanases"/>
    <property type="match status" value="1"/>
</dbReference>
<sequence length="214" mass="22447">VANAVTVPAADVLDVAFTGGTATDRAQSLTPTTWGAPSYTTDATVGHDILKVDGVDDAVSFDFADQWGRFSTGFAIECVFRVDTTMPVSGEKDLCSDKEGGGFSVYVNGGNLGTMAHIGGGYKSVLTPITGNRWYHAVSVWDGQTLRLYLNGQLAGSTAAGGALTPPAATAHRFVIGADAADRDQWDVDRSGHRPDTRWSSTSATPRSTPCTRA</sequence>
<evidence type="ECO:0000313" key="3">
    <source>
        <dbReference type="Proteomes" id="UP001597053"/>
    </source>
</evidence>
<dbReference type="Proteomes" id="UP001597053">
    <property type="component" value="Unassembled WGS sequence"/>
</dbReference>
<feature type="non-terminal residue" evidence="2">
    <location>
        <position position="214"/>
    </location>
</feature>
<organism evidence="2 3">
    <name type="scientific">Micromonospora azadirachtae</name>
    <dbReference type="NCBI Taxonomy" id="1970735"/>
    <lineage>
        <taxon>Bacteria</taxon>
        <taxon>Bacillati</taxon>
        <taxon>Actinomycetota</taxon>
        <taxon>Actinomycetes</taxon>
        <taxon>Micromonosporales</taxon>
        <taxon>Micromonosporaceae</taxon>
        <taxon>Micromonospora</taxon>
    </lineage>
</organism>
<accession>A0ABW3AB87</accession>
<dbReference type="EMBL" id="JBHTHM010002545">
    <property type="protein sequence ID" value="MFD0788160.1"/>
    <property type="molecule type" value="Genomic_DNA"/>
</dbReference>
<dbReference type="Pfam" id="PF13385">
    <property type="entry name" value="Laminin_G_3"/>
    <property type="match status" value="1"/>
</dbReference>
<name>A0ABW3AB87_9ACTN</name>
<feature type="non-terminal residue" evidence="2">
    <location>
        <position position="1"/>
    </location>
</feature>
<protein>
    <submittedName>
        <fullName evidence="2">LamG-like jellyroll fold domain-containing protein</fullName>
    </submittedName>
</protein>
<dbReference type="Gene3D" id="2.60.120.200">
    <property type="match status" value="1"/>
</dbReference>